<sequence length="172" mass="20493">MDLDVMDLDMMDLEAPMNMLLSNRQIGSEIFSRRRSDAALRIKDYTPAAARPDRMLQIAPWLEDLEVLVVDFYIKGSVFSVDFSWLLKLVAQAPRLKSCRLNLRGLYVPAPLLKFDQLRFGWQLWPRLECTEEVYIYDRRHEEDWSHETWPTLKWNEKHEKFERVAFEPAML</sequence>
<organism evidence="1 2">
    <name type="scientific">Septoria linicola</name>
    <dbReference type="NCBI Taxonomy" id="215465"/>
    <lineage>
        <taxon>Eukaryota</taxon>
        <taxon>Fungi</taxon>
        <taxon>Dikarya</taxon>
        <taxon>Ascomycota</taxon>
        <taxon>Pezizomycotina</taxon>
        <taxon>Dothideomycetes</taxon>
        <taxon>Dothideomycetidae</taxon>
        <taxon>Mycosphaerellales</taxon>
        <taxon>Mycosphaerellaceae</taxon>
        <taxon>Septoria</taxon>
    </lineage>
</organism>
<evidence type="ECO:0000313" key="1">
    <source>
        <dbReference type="EMBL" id="USW55290.1"/>
    </source>
</evidence>
<reference evidence="1" key="1">
    <citation type="submission" date="2022-06" db="EMBL/GenBank/DDBJ databases">
        <title>Complete genome sequences of two strains of the flax pathogen Septoria linicola.</title>
        <authorList>
            <person name="Lapalu N."/>
            <person name="Simon A."/>
            <person name="Demenou B."/>
            <person name="Paumier D."/>
            <person name="Guillot M.-P."/>
            <person name="Gout L."/>
            <person name="Valade R."/>
        </authorList>
    </citation>
    <scope>NUCLEOTIDE SEQUENCE</scope>
    <source>
        <strain evidence="1">SE15195</strain>
    </source>
</reference>
<evidence type="ECO:0000313" key="2">
    <source>
        <dbReference type="Proteomes" id="UP001056384"/>
    </source>
</evidence>
<dbReference type="Proteomes" id="UP001056384">
    <property type="component" value="Chromosome 7"/>
</dbReference>
<dbReference type="EMBL" id="CP099424">
    <property type="protein sequence ID" value="USW55290.1"/>
    <property type="molecule type" value="Genomic_DNA"/>
</dbReference>
<accession>A0A9Q9ELP8</accession>
<proteinExistence type="predicted"/>
<dbReference type="AlphaFoldDB" id="A0A9Q9ELP8"/>
<keyword evidence="2" id="KW-1185">Reference proteome</keyword>
<protein>
    <submittedName>
        <fullName evidence="1">Uncharacterized protein</fullName>
    </submittedName>
</protein>
<gene>
    <name evidence="1" type="ORF">Slin15195_G086090</name>
</gene>
<name>A0A9Q9ELP8_9PEZI</name>